<dbReference type="EMBL" id="FMIB01000002">
    <property type="protein sequence ID" value="SCL59378.1"/>
    <property type="molecule type" value="Genomic_DNA"/>
</dbReference>
<keyword evidence="7" id="KW-0436">Ligase</keyword>
<sequence length="451" mass="47874">MTVFFAFLLTVSGVATAAWLVATRRKVAAAFGDGRTALALVGFVVLANAAPVLAGEHSSALIGLLVLGLLAWVVGTGGRDLRGPSDGWLRIAWWAVAVLLLWCLAVDAIVGAGLYGSRLVSYAAAGLFLLAGLLIAARTAVTTRALAYTGLAVLALLTIPTLFSGTSAWRTCTGGQLEKCSVAGALFKSFFESENYVAMVATFTLVAALCAMRRGELVVTATLCLLVIVATGSRTSYLALAAGAAWLAGSYLIERWRRFERIPLVLSAGLVVVFGAAATYLMWSADRSTLSNRGNIWVHAREYIAERKVTGVGVSKWYYLRDVGEAPTHFFHSGYVLAIFAGGFVALVIWGVWASALLHGRVRDGRAFTAKAPVVLFLVYSVTEVVWNPLSVDGLSWIFLLLMLIRAAGSPRDALAAPGPVDAADRPGGLAGLRALATRHQRRRSTADSVR</sequence>
<feature type="transmembrane region" description="Helical" evidence="5">
    <location>
        <begin position="335"/>
        <end position="358"/>
    </location>
</feature>
<dbReference type="PANTHER" id="PTHR37422:SF13">
    <property type="entry name" value="LIPOPOLYSACCHARIDE BIOSYNTHESIS PROTEIN PA4999-RELATED"/>
    <property type="match status" value="1"/>
</dbReference>
<evidence type="ECO:0000256" key="4">
    <source>
        <dbReference type="ARBA" id="ARBA00023136"/>
    </source>
</evidence>
<feature type="transmembrane region" description="Helical" evidence="5">
    <location>
        <begin position="61"/>
        <end position="79"/>
    </location>
</feature>
<gene>
    <name evidence="7" type="ORF">GA0070603_2805</name>
</gene>
<keyword evidence="8" id="KW-1185">Reference proteome</keyword>
<evidence type="ECO:0000256" key="1">
    <source>
        <dbReference type="ARBA" id="ARBA00004141"/>
    </source>
</evidence>
<dbReference type="OrthoDB" id="5146236at2"/>
<dbReference type="InterPro" id="IPR051533">
    <property type="entry name" value="WaaL-like"/>
</dbReference>
<keyword evidence="3 5" id="KW-1133">Transmembrane helix</keyword>
<feature type="transmembrane region" description="Helical" evidence="5">
    <location>
        <begin position="119"/>
        <end position="139"/>
    </location>
</feature>
<evidence type="ECO:0000313" key="8">
    <source>
        <dbReference type="Proteomes" id="UP000198605"/>
    </source>
</evidence>
<evidence type="ECO:0000256" key="2">
    <source>
        <dbReference type="ARBA" id="ARBA00022692"/>
    </source>
</evidence>
<dbReference type="GO" id="GO:0016874">
    <property type="term" value="F:ligase activity"/>
    <property type="evidence" value="ECO:0007669"/>
    <property type="project" value="UniProtKB-KW"/>
</dbReference>
<evidence type="ECO:0000313" key="7">
    <source>
        <dbReference type="EMBL" id="SCL59378.1"/>
    </source>
</evidence>
<accession>A0A1C6UZ82</accession>
<dbReference type="RefSeq" id="WP_091312960.1">
    <property type="nucleotide sequence ID" value="NZ_FMIB01000002.1"/>
</dbReference>
<feature type="transmembrane region" description="Helical" evidence="5">
    <location>
        <begin position="196"/>
        <end position="215"/>
    </location>
</feature>
<comment type="subcellular location">
    <subcellularLocation>
        <location evidence="1">Membrane</location>
        <topology evidence="1">Multi-pass membrane protein</topology>
    </subcellularLocation>
</comment>
<feature type="domain" description="O-antigen ligase-related" evidence="6">
    <location>
        <begin position="221"/>
        <end position="350"/>
    </location>
</feature>
<dbReference type="AlphaFoldDB" id="A0A1C6UZ82"/>
<dbReference type="Proteomes" id="UP000198605">
    <property type="component" value="Unassembled WGS sequence"/>
</dbReference>
<keyword evidence="2 5" id="KW-0812">Transmembrane</keyword>
<feature type="transmembrane region" description="Helical" evidence="5">
    <location>
        <begin position="91"/>
        <end position="112"/>
    </location>
</feature>
<feature type="transmembrane region" description="Helical" evidence="5">
    <location>
        <begin position="265"/>
        <end position="283"/>
    </location>
</feature>
<feature type="transmembrane region" description="Helical" evidence="5">
    <location>
        <begin position="145"/>
        <end position="163"/>
    </location>
</feature>
<protein>
    <submittedName>
        <fullName evidence="7">O-antigen ligase like membrane protein</fullName>
    </submittedName>
</protein>
<reference evidence="8" key="1">
    <citation type="submission" date="2016-06" db="EMBL/GenBank/DDBJ databases">
        <authorList>
            <person name="Varghese N."/>
            <person name="Submissions Spin"/>
        </authorList>
    </citation>
    <scope>NUCLEOTIDE SEQUENCE [LARGE SCALE GENOMIC DNA]</scope>
    <source>
        <strain evidence="8">DSM 44151</strain>
    </source>
</reference>
<name>A0A1C6UZ82_9ACTN</name>
<dbReference type="GeneID" id="43279448"/>
<dbReference type="InterPro" id="IPR007016">
    <property type="entry name" value="O-antigen_ligase-rel_domated"/>
</dbReference>
<dbReference type="GO" id="GO:0016020">
    <property type="term" value="C:membrane"/>
    <property type="evidence" value="ECO:0007669"/>
    <property type="project" value="UniProtKB-SubCell"/>
</dbReference>
<feature type="transmembrane region" description="Helical" evidence="5">
    <location>
        <begin position="235"/>
        <end position="253"/>
    </location>
</feature>
<keyword evidence="4 5" id="KW-0472">Membrane</keyword>
<evidence type="ECO:0000256" key="3">
    <source>
        <dbReference type="ARBA" id="ARBA00022989"/>
    </source>
</evidence>
<evidence type="ECO:0000259" key="6">
    <source>
        <dbReference type="Pfam" id="PF04932"/>
    </source>
</evidence>
<evidence type="ECO:0000256" key="5">
    <source>
        <dbReference type="SAM" id="Phobius"/>
    </source>
</evidence>
<proteinExistence type="predicted"/>
<dbReference type="STRING" id="47854.GA0070603_2805"/>
<feature type="transmembrane region" description="Helical" evidence="5">
    <location>
        <begin position="36"/>
        <end position="54"/>
    </location>
</feature>
<dbReference type="PANTHER" id="PTHR37422">
    <property type="entry name" value="TEICHURONIC ACID BIOSYNTHESIS PROTEIN TUAE"/>
    <property type="match status" value="1"/>
</dbReference>
<dbReference type="Pfam" id="PF04932">
    <property type="entry name" value="Wzy_C"/>
    <property type="match status" value="1"/>
</dbReference>
<organism evidence="7 8">
    <name type="scientific">Micromonospora chersina</name>
    <dbReference type="NCBI Taxonomy" id="47854"/>
    <lineage>
        <taxon>Bacteria</taxon>
        <taxon>Bacillati</taxon>
        <taxon>Actinomycetota</taxon>
        <taxon>Actinomycetes</taxon>
        <taxon>Micromonosporales</taxon>
        <taxon>Micromonosporaceae</taxon>
        <taxon>Micromonospora</taxon>
    </lineage>
</organism>